<dbReference type="AlphaFoldDB" id="R8CID1"/>
<organism evidence="1 2">
    <name type="scientific">Bacillus cereus HuA3-9</name>
    <dbReference type="NCBI Taxonomy" id="1053205"/>
    <lineage>
        <taxon>Bacteria</taxon>
        <taxon>Bacillati</taxon>
        <taxon>Bacillota</taxon>
        <taxon>Bacilli</taxon>
        <taxon>Bacillales</taxon>
        <taxon>Bacillaceae</taxon>
        <taxon>Bacillus</taxon>
        <taxon>Bacillus cereus group</taxon>
    </lineage>
</organism>
<accession>R8CID1</accession>
<protein>
    <submittedName>
        <fullName evidence="1">Uncharacterized protein</fullName>
    </submittedName>
</protein>
<dbReference type="RefSeq" id="WP_016094885.1">
    <property type="nucleotide sequence ID" value="NZ_KB976126.1"/>
</dbReference>
<dbReference type="EMBL" id="AHDZ01000070">
    <property type="protein sequence ID" value="EOO11389.1"/>
    <property type="molecule type" value="Genomic_DNA"/>
</dbReference>
<comment type="caution">
    <text evidence="1">The sequence shown here is derived from an EMBL/GenBank/DDBJ whole genome shotgun (WGS) entry which is preliminary data.</text>
</comment>
<dbReference type="HOGENOM" id="CLU_3095219_0_0_9"/>
<gene>
    <name evidence="1" type="ORF">IGA_05652</name>
</gene>
<proteinExistence type="predicted"/>
<reference evidence="1 2" key="1">
    <citation type="submission" date="2012-12" db="EMBL/GenBank/DDBJ databases">
        <title>The Genome Sequence of Bacillus cereus HuA3-9.</title>
        <authorList>
            <consortium name="The Broad Institute Genome Sequencing Platform"/>
            <consortium name="The Broad Institute Genome Sequencing Center for Infectious Disease"/>
            <person name="Feldgarden M."/>
            <person name="Van der Auwera G.A."/>
            <person name="Mahillon J."/>
            <person name="Duprez V."/>
            <person name="Timmery S."/>
            <person name="Mattelet C."/>
            <person name="Dierick K."/>
            <person name="Sun M."/>
            <person name="Yu Z."/>
            <person name="Zhu L."/>
            <person name="Hu X."/>
            <person name="Shank E.B."/>
            <person name="Swiecicka I."/>
            <person name="Hansen B.M."/>
            <person name="Andrup L."/>
            <person name="Walker B."/>
            <person name="Young S.K."/>
            <person name="Zeng Q."/>
            <person name="Gargeya S."/>
            <person name="Fitzgerald M."/>
            <person name="Haas B."/>
            <person name="Abouelleil A."/>
            <person name="Alvarado L."/>
            <person name="Arachchi H.M."/>
            <person name="Berlin A.M."/>
            <person name="Chapman S.B."/>
            <person name="Dewar J."/>
            <person name="Goldberg J."/>
            <person name="Griggs A."/>
            <person name="Gujja S."/>
            <person name="Hansen M."/>
            <person name="Howarth C."/>
            <person name="Imamovic A."/>
            <person name="Larimer J."/>
            <person name="McCowan C."/>
            <person name="Murphy C."/>
            <person name="Neiman D."/>
            <person name="Pearson M."/>
            <person name="Priest M."/>
            <person name="Roberts A."/>
            <person name="Saif S."/>
            <person name="Shea T."/>
            <person name="Sisk P."/>
            <person name="Sykes S."/>
            <person name="Wortman J."/>
            <person name="Nusbaum C."/>
            <person name="Birren B."/>
        </authorList>
    </citation>
    <scope>NUCLEOTIDE SEQUENCE [LARGE SCALE GENOMIC DNA]</scope>
    <source>
        <strain evidence="1 2">HuA3-9</strain>
    </source>
</reference>
<evidence type="ECO:0000313" key="2">
    <source>
        <dbReference type="Proteomes" id="UP000014003"/>
    </source>
</evidence>
<sequence length="51" mass="5983">MTELLNQWHCDEDDCEKVFYTILGDVAEHCPFCESYDISDGRVFKVEPLIK</sequence>
<evidence type="ECO:0000313" key="1">
    <source>
        <dbReference type="EMBL" id="EOO11389.1"/>
    </source>
</evidence>
<dbReference type="Proteomes" id="UP000014003">
    <property type="component" value="Unassembled WGS sequence"/>
</dbReference>
<dbReference type="PATRIC" id="fig|1053205.3.peg.5713"/>
<name>R8CID1_BACCE</name>